<keyword evidence="3" id="KW-1185">Reference proteome</keyword>
<dbReference type="EMBL" id="KZ819288">
    <property type="protein sequence ID" value="PWN99355.1"/>
    <property type="molecule type" value="Genomic_DNA"/>
</dbReference>
<name>A0A316ZG69_9BASI</name>
<feature type="non-terminal residue" evidence="2">
    <location>
        <position position="1"/>
    </location>
</feature>
<dbReference type="GeneID" id="37272647"/>
<sequence>QPWPTHPTTPHASRRWACRPPSAWRRARRAAAAVAALRPTRATAGRRSARARAASASRRAQGTQRRTAAEVVVGEAVVLAAVEHFRTAVAEEAAVVEGAAGAEEAEEAAVDTADRVAISSCRRKSLTRSRSSSARRSSRTRGRISPDACLAALFHTPRRASPPAPASSSSRALSHVISNRIIRHSL</sequence>
<proteinExistence type="predicted"/>
<feature type="region of interest" description="Disordered" evidence="1">
    <location>
        <begin position="1"/>
        <end position="22"/>
    </location>
</feature>
<protein>
    <submittedName>
        <fullName evidence="2">Uncharacterized protein</fullName>
    </submittedName>
</protein>
<accession>A0A316ZG69</accession>
<organism evidence="2 3">
    <name type="scientific">Tilletiopsis washingtonensis</name>
    <dbReference type="NCBI Taxonomy" id="58919"/>
    <lineage>
        <taxon>Eukaryota</taxon>
        <taxon>Fungi</taxon>
        <taxon>Dikarya</taxon>
        <taxon>Basidiomycota</taxon>
        <taxon>Ustilaginomycotina</taxon>
        <taxon>Exobasidiomycetes</taxon>
        <taxon>Entylomatales</taxon>
        <taxon>Entylomatales incertae sedis</taxon>
        <taxon>Tilletiopsis</taxon>
    </lineage>
</organism>
<dbReference type="RefSeq" id="XP_025599634.1">
    <property type="nucleotide sequence ID" value="XM_025745103.1"/>
</dbReference>
<evidence type="ECO:0000313" key="3">
    <source>
        <dbReference type="Proteomes" id="UP000245946"/>
    </source>
</evidence>
<evidence type="ECO:0000256" key="1">
    <source>
        <dbReference type="SAM" id="MobiDB-lite"/>
    </source>
</evidence>
<gene>
    <name evidence="2" type="ORF">FA09DRAFT_359395</name>
</gene>
<dbReference type="AlphaFoldDB" id="A0A316ZG69"/>
<reference evidence="2 3" key="1">
    <citation type="journal article" date="2018" name="Mol. Biol. Evol.">
        <title>Broad Genomic Sampling Reveals a Smut Pathogenic Ancestry of the Fungal Clade Ustilaginomycotina.</title>
        <authorList>
            <person name="Kijpornyongpan T."/>
            <person name="Mondo S.J."/>
            <person name="Barry K."/>
            <person name="Sandor L."/>
            <person name="Lee J."/>
            <person name="Lipzen A."/>
            <person name="Pangilinan J."/>
            <person name="LaButti K."/>
            <person name="Hainaut M."/>
            <person name="Henrissat B."/>
            <person name="Grigoriev I.V."/>
            <person name="Spatafora J.W."/>
            <person name="Aime M.C."/>
        </authorList>
    </citation>
    <scope>NUCLEOTIDE SEQUENCE [LARGE SCALE GENOMIC DNA]</scope>
    <source>
        <strain evidence="2 3">MCA 4186</strain>
    </source>
</reference>
<dbReference type="Proteomes" id="UP000245946">
    <property type="component" value="Unassembled WGS sequence"/>
</dbReference>
<evidence type="ECO:0000313" key="2">
    <source>
        <dbReference type="EMBL" id="PWN99355.1"/>
    </source>
</evidence>
<feature type="region of interest" description="Disordered" evidence="1">
    <location>
        <begin position="36"/>
        <end position="62"/>
    </location>
</feature>
<feature type="region of interest" description="Disordered" evidence="1">
    <location>
        <begin position="121"/>
        <end position="142"/>
    </location>
</feature>
<feature type="non-terminal residue" evidence="2">
    <location>
        <position position="186"/>
    </location>
</feature>